<feature type="region of interest" description="Disordered" evidence="1">
    <location>
        <begin position="1"/>
        <end position="54"/>
    </location>
</feature>
<dbReference type="EMBL" id="RCSW01000006">
    <property type="protein sequence ID" value="KAF7948241.1"/>
    <property type="molecule type" value="Genomic_DNA"/>
</dbReference>
<feature type="compositionally biased region" description="Basic and acidic residues" evidence="1">
    <location>
        <begin position="32"/>
        <end position="42"/>
    </location>
</feature>
<accession>A0A9P5M174</accession>
<evidence type="ECO:0000313" key="2">
    <source>
        <dbReference type="EMBL" id="KAF7948241.1"/>
    </source>
</evidence>
<feature type="region of interest" description="Disordered" evidence="1">
    <location>
        <begin position="67"/>
        <end position="87"/>
    </location>
</feature>
<evidence type="ECO:0000313" key="3">
    <source>
        <dbReference type="Proteomes" id="UP000710849"/>
    </source>
</evidence>
<dbReference type="GeneID" id="62147241"/>
<sequence length="446" mass="50336">MGKRNNKNGSRKKSGNATTKYNSKSARTQDIPVKESPAKETTAESTTADETPLLDNPMELIQKLQSCFQSQETDSNASRSETRRLEDKLKDTQDMLKNSHEKSQAENSALNLVIKNLESNLKNTQEELQNRKEAYAGLAEGYGDDVVKFEGRIRVSKIEKEKLQATVKELKSIIQAGCITTEILKQNFVKERLFHLSEVERLKATILELQRKNMSKGIEAKPGPSNVDKCLTSGPAEEANADYENCALKSARIKDLKINLANLSRSLTQSDVGILSGFSLKTQKEEMTTAGVVLTQMQAEKKMDWQNSLAEMVQARILSQKTGPSYYRALVRKWQASYSYLENLEISQALFCESGHQRKMSCKVNEEITSLRTELLAQKVETINCQEKLIASHSKEISGMKEQAKINRTEERIKQEKLKDAHQKAIDSLMRVIKLKSRNSRLISKL</sequence>
<feature type="compositionally biased region" description="Polar residues" evidence="1">
    <location>
        <begin position="67"/>
        <end position="79"/>
    </location>
</feature>
<reference evidence="2 3" key="1">
    <citation type="journal article" date="2020" name="Genome Biol. Evol.">
        <title>Comparative genomics of Sclerotiniaceae.</title>
        <authorList>
            <person name="Valero Jimenez C.A."/>
            <person name="Steentjes M."/>
            <person name="Scholten O.E."/>
            <person name="Van Kan J.A.L."/>
        </authorList>
    </citation>
    <scope>NUCLEOTIDE SEQUENCE [LARGE SCALE GENOMIC DNA]</scope>
    <source>
        <strain evidence="2 3">MUCL 94</strain>
    </source>
</reference>
<keyword evidence="3" id="KW-1185">Reference proteome</keyword>
<protein>
    <submittedName>
        <fullName evidence="2">Uncharacterized protein</fullName>
    </submittedName>
</protein>
<name>A0A9P5M174_9HELO</name>
<proteinExistence type="predicted"/>
<feature type="compositionally biased region" description="Basic residues" evidence="1">
    <location>
        <begin position="1"/>
        <end position="14"/>
    </location>
</feature>
<dbReference type="RefSeq" id="XP_038734773.1">
    <property type="nucleotide sequence ID" value="XM_038874164.1"/>
</dbReference>
<gene>
    <name evidence="2" type="ORF">EAE97_003652</name>
</gene>
<dbReference type="Proteomes" id="UP000710849">
    <property type="component" value="Unassembled WGS sequence"/>
</dbReference>
<dbReference type="AlphaFoldDB" id="A0A9P5M174"/>
<organism evidence="2 3">
    <name type="scientific">Botrytis byssoidea</name>
    <dbReference type="NCBI Taxonomy" id="139641"/>
    <lineage>
        <taxon>Eukaryota</taxon>
        <taxon>Fungi</taxon>
        <taxon>Dikarya</taxon>
        <taxon>Ascomycota</taxon>
        <taxon>Pezizomycotina</taxon>
        <taxon>Leotiomycetes</taxon>
        <taxon>Helotiales</taxon>
        <taxon>Sclerotiniaceae</taxon>
        <taxon>Botrytis</taxon>
    </lineage>
</organism>
<feature type="compositionally biased region" description="Polar residues" evidence="1">
    <location>
        <begin position="17"/>
        <end position="28"/>
    </location>
</feature>
<comment type="caution">
    <text evidence="2">The sequence shown here is derived from an EMBL/GenBank/DDBJ whole genome shotgun (WGS) entry which is preliminary data.</text>
</comment>
<evidence type="ECO:0000256" key="1">
    <source>
        <dbReference type="SAM" id="MobiDB-lite"/>
    </source>
</evidence>